<organism evidence="2 3">
    <name type="scientific">Tetradesmus obliquus</name>
    <name type="common">Green alga</name>
    <name type="synonym">Acutodesmus obliquus</name>
    <dbReference type="NCBI Taxonomy" id="3088"/>
    <lineage>
        <taxon>Eukaryota</taxon>
        <taxon>Viridiplantae</taxon>
        <taxon>Chlorophyta</taxon>
        <taxon>core chlorophytes</taxon>
        <taxon>Chlorophyceae</taxon>
        <taxon>CS clade</taxon>
        <taxon>Sphaeropleales</taxon>
        <taxon>Scenedesmaceae</taxon>
        <taxon>Tetradesmus</taxon>
    </lineage>
</organism>
<dbReference type="AlphaFoldDB" id="A0A383WJA0"/>
<dbReference type="EMBL" id="FNXT01001290">
    <property type="protein sequence ID" value="SZX77545.1"/>
    <property type="molecule type" value="Genomic_DNA"/>
</dbReference>
<dbReference type="InterPro" id="IPR049625">
    <property type="entry name" value="Glyco_transf_61_cat"/>
</dbReference>
<name>A0A383WJA0_TETOB</name>
<keyword evidence="3" id="KW-1185">Reference proteome</keyword>
<evidence type="ECO:0000313" key="2">
    <source>
        <dbReference type="EMBL" id="SZX77545.1"/>
    </source>
</evidence>
<feature type="domain" description="Glycosyltransferase 61 catalytic" evidence="1">
    <location>
        <begin position="170"/>
        <end position="357"/>
    </location>
</feature>
<proteinExistence type="predicted"/>
<reference evidence="2 3" key="1">
    <citation type="submission" date="2016-10" db="EMBL/GenBank/DDBJ databases">
        <authorList>
            <person name="Cai Z."/>
        </authorList>
    </citation>
    <scope>NUCLEOTIDE SEQUENCE [LARGE SCALE GENOMIC DNA]</scope>
</reference>
<protein>
    <recommendedName>
        <fullName evidence="1">Glycosyltransferase 61 catalytic domain-containing protein</fullName>
    </recommendedName>
</protein>
<dbReference type="Proteomes" id="UP000256970">
    <property type="component" value="Unassembled WGS sequence"/>
</dbReference>
<evidence type="ECO:0000313" key="3">
    <source>
        <dbReference type="Proteomes" id="UP000256970"/>
    </source>
</evidence>
<dbReference type="Pfam" id="PF04577">
    <property type="entry name" value="Glyco_transf_61"/>
    <property type="match status" value="1"/>
</dbReference>
<accession>A0A383WJA0</accession>
<gene>
    <name evidence="2" type="ORF">BQ4739_LOCUS17901</name>
</gene>
<dbReference type="GO" id="GO:0016757">
    <property type="term" value="F:glycosyltransferase activity"/>
    <property type="evidence" value="ECO:0007669"/>
    <property type="project" value="InterPro"/>
</dbReference>
<sequence>MEAAVQTAAGPRHAVLHMATLPFELPAAQGVQSDAWRPHVFSKCVAGMTQGYAPCLNYSNLLRGEELVYPDFRIRMPLAVNAEHNTTLYSFIKPRFRVQGEWGYYLNQHGRNFVFANTSYENNPVPRWSSSCCMCEGAPASHSQFAPAREMPSQAEEEVMFAASPDSNSFQHWRDRTALMLTQARHLLSSETKYIAAMPRDNTVSAHWQLIVNATAQQLIPPRVVHARKLVFSCDTPLLHPYLVQRMSERMLAAAGLNPKGTPWEKRKVLLLIGRNKDSGVHNSFERHWNNYDECKPKLEQLLQRRGQGERLEEWNLSKFSSLQDIMQFWNTQVRGAVGVHGSGLMNVHWASPQTVLFEIWPVTADKKRTRGLNVFWEQAALKGASYWWFHAQSDARWNVDVDCELLVKAIDKGLTDNYPPMLEHFYQGTLWSAR</sequence>
<evidence type="ECO:0000259" key="1">
    <source>
        <dbReference type="Pfam" id="PF04577"/>
    </source>
</evidence>